<feature type="repeat" description="WD" evidence="3">
    <location>
        <begin position="906"/>
        <end position="939"/>
    </location>
</feature>
<evidence type="ECO:0000259" key="4">
    <source>
        <dbReference type="Pfam" id="PF20703"/>
    </source>
</evidence>
<dbReference type="SUPFAM" id="SSF50998">
    <property type="entry name" value="Quinoprotein alcohol dehydrogenase-like"/>
    <property type="match status" value="1"/>
</dbReference>
<evidence type="ECO:0000256" key="1">
    <source>
        <dbReference type="ARBA" id="ARBA00022574"/>
    </source>
</evidence>
<sequence>MGRWGATGYGTFLLGTGMGMITNLITGDPSGWPAVLQPVATYSPAIGAGLVVAVGAKAAWDVRRAGIRRPTWTDGNPWPGLSAYTSRWAGVYFGRTSETEQLLARIRDARSATRRFVPVLGPSGSGKSSLVLAGLLPALGDAYRVLPPLTPGTDALGELGAVLGTDLTAAAATALAAARAGSPPPRLDAPLAALTARRDGTHRVLIVVDQLEETVTQGVEEDRHGLLAVVQALLEHEPRLRVVATVRSDTIGEFQQGPGRDLFRDPLMVNVMGPHELRLVVDEPARLAAVTFDDGLVDEIVRDTGGGDALPLLSYLLNDLYRGAATDRRITRREYHASGGVAGAIGRRADDAVRDLGDGSLPLCLDTLLLFVTLGPGGATRQRVPAAILDHRQRAVVAAFVDARLLTSDEASGSPVFDIAHEALLRQWRPLAEHILLHEESLRRLTELAPLARAWIRAGRMPDYLIGGARLADALTWARSGRTVAAEVTEFLDASERNQAGALERRANTVARQALDTLDADPELAFALAWAAYRELAPTPLATHAVSSALASGLLRSIRYERRPVHVAFAPDGRLATAADVTDVWALDGSLVFRADGDGPVAFAPDGRLATVARGVVHVWDTAGNPLGTADTGDGRVTAVCWTDDALLATADEQGRIRRFAATMREVGVLSDGHVPVYAMCAVPGGGLAAGRGDGSVLVWDAAGRIANRLAGDVPDNRVLAVAAGPGGRIAAGGRNNSITVWDLPSATVAWRAYCPDVTALAIAPNGSLVCGTRAATVVWDAAGTLAHSFHDHGQDASSIGCSTDGRLAIGTEHSTASVWDLADGPEHVVTNLPAHHLGWTPDGRLVIGGPSGCHLWCGADRPIVPLPGEPGAARALTVSPSGMVALVSQTGDLLLSDTADASPRRIAHAGQVTAVTFAPDGRWLATGDLDGVVQVWDLTGRCRWSLDATAGRLSGLACADEERVFVAGSRLVAVTPGGATPVPADGSVKALAAGPDGRLAAGGSDGGIIVWDRPDRVRRPIGRHRQTITALAYAADGRLVSGGLGGDVRLWDVDGRPVHRLRFGGDVTAIAFSDAGLAVASSGGTIRIRPTLDAAALARIAGRHHRRTLTARERDVAGLPPVEGG</sequence>
<dbReference type="Pfam" id="PF20703">
    <property type="entry name" value="nSTAND1"/>
    <property type="match status" value="1"/>
</dbReference>
<dbReference type="SMART" id="SM00320">
    <property type="entry name" value="WD40"/>
    <property type="match status" value="11"/>
</dbReference>
<evidence type="ECO:0000256" key="2">
    <source>
        <dbReference type="ARBA" id="ARBA00022737"/>
    </source>
</evidence>
<evidence type="ECO:0000313" key="5">
    <source>
        <dbReference type="EMBL" id="GAA1541671.1"/>
    </source>
</evidence>
<dbReference type="InterPro" id="IPR015943">
    <property type="entry name" value="WD40/YVTN_repeat-like_dom_sf"/>
</dbReference>
<dbReference type="InterPro" id="IPR001680">
    <property type="entry name" value="WD40_rpt"/>
</dbReference>
<keyword evidence="6" id="KW-1185">Reference proteome</keyword>
<dbReference type="SUPFAM" id="SSF101908">
    <property type="entry name" value="Putative isomerase YbhE"/>
    <property type="match status" value="1"/>
</dbReference>
<keyword evidence="2" id="KW-0677">Repeat</keyword>
<comment type="caution">
    <text evidence="5">The sequence shown here is derived from an EMBL/GenBank/DDBJ whole genome shotgun (WGS) entry which is preliminary data.</text>
</comment>
<dbReference type="InterPro" id="IPR019775">
    <property type="entry name" value="WD40_repeat_CS"/>
</dbReference>
<dbReference type="PANTHER" id="PTHR22847">
    <property type="entry name" value="WD40 REPEAT PROTEIN"/>
    <property type="match status" value="1"/>
</dbReference>
<feature type="domain" description="Novel STAND NTPase 1" evidence="4">
    <location>
        <begin position="77"/>
        <end position="462"/>
    </location>
</feature>
<evidence type="ECO:0000313" key="6">
    <source>
        <dbReference type="Proteomes" id="UP001501470"/>
    </source>
</evidence>
<gene>
    <name evidence="5" type="ORF">GCM10009827_071440</name>
</gene>
<feature type="repeat" description="WD" evidence="3">
    <location>
        <begin position="1022"/>
        <end position="1055"/>
    </location>
</feature>
<dbReference type="SUPFAM" id="SSF52540">
    <property type="entry name" value="P-loop containing nucleoside triphosphate hydrolases"/>
    <property type="match status" value="1"/>
</dbReference>
<dbReference type="RefSeq" id="WP_344507041.1">
    <property type="nucleotide sequence ID" value="NZ_BAAAQD010000016.1"/>
</dbReference>
<proteinExistence type="predicted"/>
<dbReference type="Gene3D" id="2.130.10.10">
    <property type="entry name" value="YVTN repeat-like/Quinoprotein amine dehydrogenase"/>
    <property type="match status" value="3"/>
</dbReference>
<reference evidence="6" key="1">
    <citation type="journal article" date="2019" name="Int. J. Syst. Evol. Microbiol.">
        <title>The Global Catalogue of Microorganisms (GCM) 10K type strain sequencing project: providing services to taxonomists for standard genome sequencing and annotation.</title>
        <authorList>
            <consortium name="The Broad Institute Genomics Platform"/>
            <consortium name="The Broad Institute Genome Sequencing Center for Infectious Disease"/>
            <person name="Wu L."/>
            <person name="Ma J."/>
        </authorList>
    </citation>
    <scope>NUCLEOTIDE SEQUENCE [LARGE SCALE GENOMIC DNA]</scope>
    <source>
        <strain evidence="6">JCM 15933</strain>
    </source>
</reference>
<name>A0ABP4MFU8_9ACTN</name>
<dbReference type="InterPro" id="IPR049052">
    <property type="entry name" value="nSTAND1"/>
</dbReference>
<dbReference type="EMBL" id="BAAAQD010000016">
    <property type="protein sequence ID" value="GAA1541671.1"/>
    <property type="molecule type" value="Genomic_DNA"/>
</dbReference>
<organism evidence="5 6">
    <name type="scientific">Dactylosporangium maewongense</name>
    <dbReference type="NCBI Taxonomy" id="634393"/>
    <lineage>
        <taxon>Bacteria</taxon>
        <taxon>Bacillati</taxon>
        <taxon>Actinomycetota</taxon>
        <taxon>Actinomycetes</taxon>
        <taxon>Micromonosporales</taxon>
        <taxon>Micromonosporaceae</taxon>
        <taxon>Dactylosporangium</taxon>
    </lineage>
</organism>
<evidence type="ECO:0000256" key="3">
    <source>
        <dbReference type="PROSITE-ProRule" id="PRU00221"/>
    </source>
</evidence>
<dbReference type="InterPro" id="IPR027417">
    <property type="entry name" value="P-loop_NTPase"/>
</dbReference>
<dbReference type="PROSITE" id="PS50082">
    <property type="entry name" value="WD_REPEATS_2"/>
    <property type="match status" value="2"/>
</dbReference>
<dbReference type="InterPro" id="IPR011047">
    <property type="entry name" value="Quinoprotein_ADH-like_sf"/>
</dbReference>
<dbReference type="Pfam" id="PF00400">
    <property type="entry name" value="WD40"/>
    <property type="match status" value="4"/>
</dbReference>
<keyword evidence="1 3" id="KW-0853">WD repeat</keyword>
<dbReference type="PANTHER" id="PTHR22847:SF637">
    <property type="entry name" value="WD REPEAT DOMAIN 5B"/>
    <property type="match status" value="1"/>
</dbReference>
<dbReference type="PROSITE" id="PS00678">
    <property type="entry name" value="WD_REPEATS_1"/>
    <property type="match status" value="1"/>
</dbReference>
<dbReference type="PROSITE" id="PS50294">
    <property type="entry name" value="WD_REPEATS_REGION"/>
    <property type="match status" value="2"/>
</dbReference>
<dbReference type="Proteomes" id="UP001501470">
    <property type="component" value="Unassembled WGS sequence"/>
</dbReference>
<protein>
    <recommendedName>
        <fullName evidence="4">Novel STAND NTPase 1 domain-containing protein</fullName>
    </recommendedName>
</protein>
<accession>A0ABP4MFU8</accession>